<feature type="compositionally biased region" description="Basic and acidic residues" evidence="8">
    <location>
        <begin position="639"/>
        <end position="650"/>
    </location>
</feature>
<keyword evidence="5 7" id="KW-0694">RNA-binding</keyword>
<sequence>MQHGLRSFRPLIQWLDVRGYAAFPSRCTTTQFPRVDRRLDFQKRIIMSSAPADNQGSSNRARKPHWRNRNRKAASNIAQHTADPQRATLAARLAVPTEETPVVSSWAPTPVAAATPVASRPSSPAHKANFSTVRFEDFAQNGQISKEQLKNIPFEYATEVQAKTLGHILAGKDVLARAKTGTGKTLAFLIPAIETLRRGGQMSPQGVASVLVISPTRELAQQIGQEAQMLVKGMPYGVQVIVGGGPKVESESKRLRNTQMDILIATPGRLVDHIQNASMRSQLSHIRFLILDEADRLLDQGFRRDLETILQALPNRQVTPRQALLFSATVSDEVKRIGTLALLPEYQYVSTVADNESSTHEHVQQEHIIVEHDADLMPVVGRLVEERGKVICFLPTARATGLIAEVMDNVLSCPVYSIHSRMSQPRRTKAMEDFKLAPTGVLFSSDVTARGIDIPGVTCVIQAGLPASTEQYIHRLGRTARAGNEGHGILVLAKWEQFFLHKKDVVAAGLDKNLVPYNNTELINQTGPGAMLNDMRARVKAALAKTDEKSKEQAYIAWIGYYKSSLRDLGWRDVDLVQRANDMARDVFLYAGYQASDQPSSEWLPPPILAKTIGMMGLREVRKHGLFNVQADVGQGGGRGDRGDRGDRGGRSRNQGQGQGQGPGRYQVEANPLRESAESQASALENQRASGSFRRRGRGRGRGRGN</sequence>
<keyword evidence="1 6" id="KW-0547">Nucleotide-binding</keyword>
<comment type="similarity">
    <text evidence="6">Belongs to the DEAD box helicase family.</text>
</comment>
<feature type="compositionally biased region" description="Polar residues" evidence="8">
    <location>
        <begin position="678"/>
        <end position="690"/>
    </location>
</feature>
<evidence type="ECO:0000313" key="11">
    <source>
        <dbReference type="EMBL" id="EUC65104.1"/>
    </source>
</evidence>
<dbReference type="GO" id="GO:0003723">
    <property type="term" value="F:RNA binding"/>
    <property type="evidence" value="ECO:0007669"/>
    <property type="project" value="UniProtKB-UniRule"/>
</dbReference>
<evidence type="ECO:0000256" key="8">
    <source>
        <dbReference type="SAM" id="MobiDB-lite"/>
    </source>
</evidence>
<comment type="catalytic activity">
    <reaction evidence="7">
        <text>ATP + H2O = ADP + phosphate + H(+)</text>
        <dbReference type="Rhea" id="RHEA:13065"/>
        <dbReference type="ChEBI" id="CHEBI:15377"/>
        <dbReference type="ChEBI" id="CHEBI:15378"/>
        <dbReference type="ChEBI" id="CHEBI:30616"/>
        <dbReference type="ChEBI" id="CHEBI:43474"/>
        <dbReference type="ChEBI" id="CHEBI:456216"/>
        <dbReference type="EC" id="3.6.4.13"/>
    </reaction>
</comment>
<dbReference type="EMBL" id="JATN01000312">
    <property type="protein sequence ID" value="EUC65104.1"/>
    <property type="molecule type" value="Genomic_DNA"/>
</dbReference>
<comment type="domain">
    <text evidence="7">The Q motif is unique to and characteristic of the DEAD box family of RNA helicases and controls ATP binding and hydrolysis.</text>
</comment>
<feature type="region of interest" description="Disordered" evidence="8">
    <location>
        <begin position="47"/>
        <end position="83"/>
    </location>
</feature>
<dbReference type="OrthoDB" id="193716at2759"/>
<dbReference type="PANTHER" id="PTHR24031">
    <property type="entry name" value="RNA HELICASE"/>
    <property type="match status" value="1"/>
</dbReference>
<dbReference type="GO" id="GO:0016787">
    <property type="term" value="F:hydrolase activity"/>
    <property type="evidence" value="ECO:0007669"/>
    <property type="project" value="UniProtKB-KW"/>
</dbReference>
<dbReference type="AlphaFoldDB" id="X8JN40"/>
<evidence type="ECO:0000259" key="10">
    <source>
        <dbReference type="PROSITE" id="PS51194"/>
    </source>
</evidence>
<dbReference type="CDD" id="cd18787">
    <property type="entry name" value="SF2_C_DEAD"/>
    <property type="match status" value="1"/>
</dbReference>
<dbReference type="PROSITE" id="PS00039">
    <property type="entry name" value="DEAD_ATP_HELICASE"/>
    <property type="match status" value="1"/>
</dbReference>
<accession>X8JN40</accession>
<keyword evidence="4 6" id="KW-0067">ATP-binding</keyword>
<gene>
    <name evidence="11" type="ORF">RSOL_497650</name>
</gene>
<dbReference type="SMART" id="SM00490">
    <property type="entry name" value="HELICc"/>
    <property type="match status" value="1"/>
</dbReference>
<organism evidence="11 12">
    <name type="scientific">Rhizoctonia solani AG-3 Rhs1AP</name>
    <dbReference type="NCBI Taxonomy" id="1086054"/>
    <lineage>
        <taxon>Eukaryota</taxon>
        <taxon>Fungi</taxon>
        <taxon>Dikarya</taxon>
        <taxon>Basidiomycota</taxon>
        <taxon>Agaricomycotina</taxon>
        <taxon>Agaricomycetes</taxon>
        <taxon>Cantharellales</taxon>
        <taxon>Ceratobasidiaceae</taxon>
        <taxon>Rhizoctonia</taxon>
    </lineage>
</organism>
<dbReference type="EC" id="3.6.4.13" evidence="7"/>
<evidence type="ECO:0000256" key="3">
    <source>
        <dbReference type="ARBA" id="ARBA00022806"/>
    </source>
</evidence>
<feature type="region of interest" description="Disordered" evidence="8">
    <location>
        <begin position="629"/>
        <end position="706"/>
    </location>
</feature>
<comment type="function">
    <text evidence="7">RNA helicase.</text>
</comment>
<protein>
    <recommendedName>
        <fullName evidence="7">ATP-dependent RNA helicase</fullName>
        <ecNumber evidence="7">3.6.4.13</ecNumber>
    </recommendedName>
</protein>
<reference evidence="12" key="1">
    <citation type="journal article" date="2014" name="Genome Announc.">
        <title>Draft genome sequence of the plant-pathogenic soil fungus Rhizoctonia solani anastomosis group 3 strain Rhs1AP.</title>
        <authorList>
            <person name="Cubeta M.A."/>
            <person name="Thomas E."/>
            <person name="Dean R.A."/>
            <person name="Jabaji S."/>
            <person name="Neate S.M."/>
            <person name="Tavantzis S."/>
            <person name="Toda T."/>
            <person name="Vilgalys R."/>
            <person name="Bharathan N."/>
            <person name="Fedorova-Abrams N."/>
            <person name="Pakala S.B."/>
            <person name="Pakala S.M."/>
            <person name="Zafar N."/>
            <person name="Joardar V."/>
            <person name="Losada L."/>
            <person name="Nierman W.C."/>
        </authorList>
    </citation>
    <scope>NUCLEOTIDE SEQUENCE [LARGE SCALE GENOMIC DNA]</scope>
    <source>
        <strain evidence="12">AG-3</strain>
    </source>
</reference>
<dbReference type="SMART" id="SM00487">
    <property type="entry name" value="DEXDc"/>
    <property type="match status" value="1"/>
</dbReference>
<dbReference type="GO" id="GO:0005524">
    <property type="term" value="F:ATP binding"/>
    <property type="evidence" value="ECO:0007669"/>
    <property type="project" value="UniProtKB-UniRule"/>
</dbReference>
<evidence type="ECO:0000256" key="4">
    <source>
        <dbReference type="ARBA" id="ARBA00022840"/>
    </source>
</evidence>
<evidence type="ECO:0000256" key="5">
    <source>
        <dbReference type="ARBA" id="ARBA00022884"/>
    </source>
</evidence>
<feature type="compositionally biased region" description="Basic residues" evidence="8">
    <location>
        <begin position="693"/>
        <end position="706"/>
    </location>
</feature>
<dbReference type="Pfam" id="PF00270">
    <property type="entry name" value="DEAD"/>
    <property type="match status" value="1"/>
</dbReference>
<dbReference type="GO" id="GO:0003724">
    <property type="term" value="F:RNA helicase activity"/>
    <property type="evidence" value="ECO:0007669"/>
    <property type="project" value="UniProtKB-EC"/>
</dbReference>
<comment type="caution">
    <text evidence="11">The sequence shown here is derived from an EMBL/GenBank/DDBJ whole genome shotgun (WGS) entry which is preliminary data.</text>
</comment>
<feature type="compositionally biased region" description="Basic residues" evidence="8">
    <location>
        <begin position="60"/>
        <end position="72"/>
    </location>
</feature>
<keyword evidence="2 6" id="KW-0378">Hydrolase</keyword>
<keyword evidence="3 6" id="KW-0347">Helicase</keyword>
<name>X8JN40_9AGAM</name>
<evidence type="ECO:0000259" key="9">
    <source>
        <dbReference type="PROSITE" id="PS51192"/>
    </source>
</evidence>
<dbReference type="InterPro" id="IPR011545">
    <property type="entry name" value="DEAD/DEAH_box_helicase_dom"/>
</dbReference>
<evidence type="ECO:0000256" key="1">
    <source>
        <dbReference type="ARBA" id="ARBA00022741"/>
    </source>
</evidence>
<dbReference type="Pfam" id="PF00271">
    <property type="entry name" value="Helicase_C"/>
    <property type="match status" value="1"/>
</dbReference>
<dbReference type="InterPro" id="IPR014001">
    <property type="entry name" value="Helicase_ATP-bd"/>
</dbReference>
<dbReference type="Gene3D" id="3.40.50.300">
    <property type="entry name" value="P-loop containing nucleotide triphosphate hydrolases"/>
    <property type="match status" value="2"/>
</dbReference>
<dbReference type="PROSITE" id="PS51192">
    <property type="entry name" value="HELICASE_ATP_BIND_1"/>
    <property type="match status" value="1"/>
</dbReference>
<evidence type="ECO:0000313" key="12">
    <source>
        <dbReference type="Proteomes" id="UP000030108"/>
    </source>
</evidence>
<evidence type="ECO:0000256" key="7">
    <source>
        <dbReference type="RuleBase" id="RU365068"/>
    </source>
</evidence>
<feature type="domain" description="Helicase C-terminal" evidence="10">
    <location>
        <begin position="375"/>
        <end position="535"/>
    </location>
</feature>
<feature type="domain" description="Helicase ATP-binding" evidence="9">
    <location>
        <begin position="165"/>
        <end position="348"/>
    </location>
</feature>
<evidence type="ECO:0000256" key="2">
    <source>
        <dbReference type="ARBA" id="ARBA00022801"/>
    </source>
</evidence>
<dbReference type="InterPro" id="IPR027417">
    <property type="entry name" value="P-loop_NTPase"/>
</dbReference>
<dbReference type="PROSITE" id="PS51194">
    <property type="entry name" value="HELICASE_CTER"/>
    <property type="match status" value="1"/>
</dbReference>
<dbReference type="SUPFAM" id="SSF52540">
    <property type="entry name" value="P-loop containing nucleoside triphosphate hydrolases"/>
    <property type="match status" value="1"/>
</dbReference>
<proteinExistence type="inferred from homology"/>
<dbReference type="InterPro" id="IPR001650">
    <property type="entry name" value="Helicase_C-like"/>
</dbReference>
<dbReference type="InterPro" id="IPR000629">
    <property type="entry name" value="RNA-helicase_DEAD-box_CS"/>
</dbReference>
<evidence type="ECO:0000256" key="6">
    <source>
        <dbReference type="RuleBase" id="RU000492"/>
    </source>
</evidence>
<dbReference type="Proteomes" id="UP000030108">
    <property type="component" value="Unassembled WGS sequence"/>
</dbReference>